<dbReference type="Proteomes" id="UP000555828">
    <property type="component" value="Unassembled WGS sequence"/>
</dbReference>
<evidence type="ECO:0000313" key="1">
    <source>
        <dbReference type="EMBL" id="MBB6061670.1"/>
    </source>
</evidence>
<reference evidence="1 2" key="1">
    <citation type="submission" date="2020-08" db="EMBL/GenBank/DDBJ databases">
        <title>Genomic Encyclopedia of Type Strains, Phase IV (KMG-IV): sequencing the most valuable type-strain genomes for metagenomic binning, comparative biology and taxonomic classification.</title>
        <authorList>
            <person name="Goeker M."/>
        </authorList>
    </citation>
    <scope>NUCLEOTIDE SEQUENCE [LARGE SCALE GENOMIC DNA]</scope>
    <source>
        <strain evidence="1 2">DSM 13481</strain>
    </source>
</reference>
<sequence>MSGMNERKLKAQITHMLLGQQLTMLIDTLSAHPKMIRLIDK</sequence>
<dbReference type="RefSeq" id="WP_281364547.1">
    <property type="nucleotide sequence ID" value="NZ_JACHEX010000001.1"/>
</dbReference>
<gene>
    <name evidence="1" type="ORF">HNP65_000092</name>
</gene>
<protein>
    <submittedName>
        <fullName evidence="1">Uncharacterized protein</fullName>
    </submittedName>
</protein>
<name>A0A841GRK5_9BACT</name>
<comment type="caution">
    <text evidence="1">The sequence shown here is derived from an EMBL/GenBank/DDBJ whole genome shotgun (WGS) entry which is preliminary data.</text>
</comment>
<accession>A0A841GRK5</accession>
<dbReference type="AlphaFoldDB" id="A0A841GRK5"/>
<keyword evidence="2" id="KW-1185">Reference proteome</keyword>
<evidence type="ECO:0000313" key="2">
    <source>
        <dbReference type="Proteomes" id="UP000555828"/>
    </source>
</evidence>
<organism evidence="1 2">
    <name type="scientific">Thermosipho japonicus</name>
    <dbReference type="NCBI Taxonomy" id="90323"/>
    <lineage>
        <taxon>Bacteria</taxon>
        <taxon>Thermotogati</taxon>
        <taxon>Thermotogota</taxon>
        <taxon>Thermotogae</taxon>
        <taxon>Thermotogales</taxon>
        <taxon>Fervidobacteriaceae</taxon>
        <taxon>Thermosipho</taxon>
    </lineage>
</organism>
<proteinExistence type="predicted"/>
<dbReference type="EMBL" id="JACHEX010000001">
    <property type="protein sequence ID" value="MBB6061670.1"/>
    <property type="molecule type" value="Genomic_DNA"/>
</dbReference>